<keyword evidence="7" id="KW-0539">Nucleus</keyword>
<name>A0A8D9EVN7_9HEMI</name>
<keyword evidence="5" id="KW-0805">Transcription regulation</keyword>
<dbReference type="SMART" id="SM00355">
    <property type="entry name" value="ZnF_C2H2"/>
    <property type="match status" value="10"/>
</dbReference>
<keyword evidence="6" id="KW-0804">Transcription</keyword>
<feature type="domain" description="C2H2-type" evidence="10">
    <location>
        <begin position="158"/>
        <end position="187"/>
    </location>
</feature>
<dbReference type="EMBL" id="HBUF01575380">
    <property type="protein sequence ID" value="CAG6768134.1"/>
    <property type="molecule type" value="Transcribed_RNA"/>
</dbReference>
<dbReference type="AlphaFoldDB" id="A0A8D9EVN7"/>
<evidence type="ECO:0000259" key="10">
    <source>
        <dbReference type="PROSITE" id="PS50157"/>
    </source>
</evidence>
<evidence type="ECO:0000256" key="2">
    <source>
        <dbReference type="ARBA" id="ARBA00022723"/>
    </source>
</evidence>
<feature type="domain" description="C2H2-type" evidence="10">
    <location>
        <begin position="255"/>
        <end position="283"/>
    </location>
</feature>
<dbReference type="SUPFAM" id="SSF57667">
    <property type="entry name" value="beta-beta-alpha zinc fingers"/>
    <property type="match status" value="3"/>
</dbReference>
<evidence type="ECO:0000256" key="4">
    <source>
        <dbReference type="ARBA" id="ARBA00022833"/>
    </source>
</evidence>
<dbReference type="InterPro" id="IPR051061">
    <property type="entry name" value="Zinc_finger_trans_reg"/>
</dbReference>
<protein>
    <submittedName>
        <fullName evidence="11">Transcription factor IIIA</fullName>
    </submittedName>
</protein>
<dbReference type="PANTHER" id="PTHR46179">
    <property type="entry name" value="ZINC FINGER PROTEIN"/>
    <property type="match status" value="1"/>
</dbReference>
<organism evidence="11">
    <name type="scientific">Cacopsylla melanoneura</name>
    <dbReference type="NCBI Taxonomy" id="428564"/>
    <lineage>
        <taxon>Eukaryota</taxon>
        <taxon>Metazoa</taxon>
        <taxon>Ecdysozoa</taxon>
        <taxon>Arthropoda</taxon>
        <taxon>Hexapoda</taxon>
        <taxon>Insecta</taxon>
        <taxon>Pterygota</taxon>
        <taxon>Neoptera</taxon>
        <taxon>Paraneoptera</taxon>
        <taxon>Hemiptera</taxon>
        <taxon>Sternorrhyncha</taxon>
        <taxon>Psylloidea</taxon>
        <taxon>Psyllidae</taxon>
        <taxon>Psyllinae</taxon>
        <taxon>Cacopsylla</taxon>
    </lineage>
</organism>
<dbReference type="EMBL" id="HBUF01050686">
    <property type="protein sequence ID" value="CAG6621669.1"/>
    <property type="molecule type" value="Transcribed_RNA"/>
</dbReference>
<dbReference type="GO" id="GO:0008270">
    <property type="term" value="F:zinc ion binding"/>
    <property type="evidence" value="ECO:0007669"/>
    <property type="project" value="UniProtKB-KW"/>
</dbReference>
<comment type="subcellular location">
    <subcellularLocation>
        <location evidence="1">Nucleus</location>
    </subcellularLocation>
</comment>
<dbReference type="EMBL" id="HBUF01575379">
    <property type="protein sequence ID" value="CAG6768133.1"/>
    <property type="molecule type" value="Transcribed_RNA"/>
</dbReference>
<keyword evidence="4" id="KW-0862">Zinc</keyword>
<dbReference type="GO" id="GO:0006357">
    <property type="term" value="P:regulation of transcription by RNA polymerase II"/>
    <property type="evidence" value="ECO:0007669"/>
    <property type="project" value="TreeGrafter"/>
</dbReference>
<feature type="domain" description="C2H2-type" evidence="10">
    <location>
        <begin position="439"/>
        <end position="463"/>
    </location>
</feature>
<evidence type="ECO:0000256" key="8">
    <source>
        <dbReference type="PROSITE-ProRule" id="PRU00042"/>
    </source>
</evidence>
<feature type="domain" description="C2H2-type" evidence="10">
    <location>
        <begin position="402"/>
        <end position="431"/>
    </location>
</feature>
<dbReference type="EMBL" id="HBUF01050687">
    <property type="protein sequence ID" value="CAG6621670.1"/>
    <property type="molecule type" value="Transcribed_RNA"/>
</dbReference>
<evidence type="ECO:0000313" key="11">
    <source>
        <dbReference type="EMBL" id="CAG6768133.1"/>
    </source>
</evidence>
<feature type="domain" description="C2H2-type" evidence="10">
    <location>
        <begin position="283"/>
        <end position="313"/>
    </location>
</feature>
<feature type="domain" description="C2H2-type" evidence="10">
    <location>
        <begin position="223"/>
        <end position="253"/>
    </location>
</feature>
<dbReference type="EMBL" id="HBUF01575378">
    <property type="protein sequence ID" value="CAG6768132.1"/>
    <property type="molecule type" value="Transcribed_RNA"/>
</dbReference>
<feature type="domain" description="C2H2-type" evidence="10">
    <location>
        <begin position="370"/>
        <end position="400"/>
    </location>
</feature>
<dbReference type="InterPro" id="IPR013087">
    <property type="entry name" value="Znf_C2H2_type"/>
</dbReference>
<dbReference type="PROSITE" id="PS50157">
    <property type="entry name" value="ZINC_FINGER_C2H2_2"/>
    <property type="match status" value="8"/>
</dbReference>
<evidence type="ECO:0000256" key="9">
    <source>
        <dbReference type="SAM" id="MobiDB-lite"/>
    </source>
</evidence>
<evidence type="ECO:0000256" key="7">
    <source>
        <dbReference type="ARBA" id="ARBA00023242"/>
    </source>
</evidence>
<feature type="domain" description="C2H2-type" evidence="10">
    <location>
        <begin position="188"/>
        <end position="218"/>
    </location>
</feature>
<evidence type="ECO:0000256" key="1">
    <source>
        <dbReference type="ARBA" id="ARBA00004123"/>
    </source>
</evidence>
<dbReference type="PANTHER" id="PTHR46179:SF13">
    <property type="entry name" value="C2H2-TYPE DOMAIN-CONTAINING PROTEIN"/>
    <property type="match status" value="1"/>
</dbReference>
<reference evidence="11" key="1">
    <citation type="submission" date="2021-05" db="EMBL/GenBank/DDBJ databases">
        <authorList>
            <person name="Alioto T."/>
            <person name="Alioto T."/>
            <person name="Gomez Garrido J."/>
        </authorList>
    </citation>
    <scope>NUCLEOTIDE SEQUENCE</scope>
</reference>
<keyword evidence="2" id="KW-0479">Metal-binding</keyword>
<feature type="region of interest" description="Disordered" evidence="9">
    <location>
        <begin position="47"/>
        <end position="66"/>
    </location>
</feature>
<evidence type="ECO:0000256" key="6">
    <source>
        <dbReference type="ARBA" id="ARBA00023163"/>
    </source>
</evidence>
<dbReference type="Gene3D" id="3.30.160.60">
    <property type="entry name" value="Classic Zinc Finger"/>
    <property type="match status" value="4"/>
</dbReference>
<proteinExistence type="predicted"/>
<dbReference type="Pfam" id="PF00096">
    <property type="entry name" value="zf-C2H2"/>
    <property type="match status" value="2"/>
</dbReference>
<dbReference type="EMBL" id="HBUF01050685">
    <property type="protein sequence ID" value="CAG6621668.1"/>
    <property type="molecule type" value="Transcribed_RNA"/>
</dbReference>
<evidence type="ECO:0000256" key="3">
    <source>
        <dbReference type="ARBA" id="ARBA00022771"/>
    </source>
</evidence>
<dbReference type="InterPro" id="IPR036236">
    <property type="entry name" value="Znf_C2H2_sf"/>
</dbReference>
<evidence type="ECO:0000256" key="5">
    <source>
        <dbReference type="ARBA" id="ARBA00023015"/>
    </source>
</evidence>
<dbReference type="GO" id="GO:0005634">
    <property type="term" value="C:nucleus"/>
    <property type="evidence" value="ECO:0007669"/>
    <property type="project" value="UniProtKB-SubCell"/>
</dbReference>
<sequence length="497" mass="58760">MIHTQFVLKQYFITCKLNGVLWHFQDVDITPDDGTDTTDNRKFKMKTEDNREVETHSGDKPTSKDQDVCSIAKVSAVENESEMDETGFVVSDAFSLSNKVSDDGDNPHEDDIKSENEMYTVKTEDEVFTIKREDDDVSSSEVQLDLNVENDKRKTKYHPCEFPGCTKSFSRPDRLRKHAHVHTNVREFICSIISCNKSYTTAQHLRRHYTAVHLSDPRTPPPVPCDDEQCDKVFQHKDSMKKHYQKHHINVRPRHACDKCSASFYYRGEYYKHRYEIHGIEMFKCDRCNIVFTRQTDMTRHMRGHRTYTCEEPECNGMTFERFNDKRKHDSIVHPILYTCHHCDFKAQRKFFLEEHMYSKHLPRWERPLLLCSFENCQRTFHHTRNYVLHFKKKHLNESTRFICPLGCPQTFATKQSCQRHVKVMHMDKGGAPQEELPFSCEYCYKKFGRQYNVRRHYLRMHADLIAQANSCETTITEDIQNSFTMDETNESAQTYN</sequence>
<dbReference type="PROSITE" id="PS00028">
    <property type="entry name" value="ZINC_FINGER_C2H2_1"/>
    <property type="match status" value="7"/>
</dbReference>
<accession>A0A8D9EVN7</accession>
<keyword evidence="3 8" id="KW-0863">Zinc-finger</keyword>